<dbReference type="Pfam" id="PF03975">
    <property type="entry name" value="CheD"/>
    <property type="match status" value="1"/>
</dbReference>
<dbReference type="GO" id="GO:0006935">
    <property type="term" value="P:chemotaxis"/>
    <property type="evidence" value="ECO:0007669"/>
    <property type="project" value="UniProtKB-UniRule"/>
</dbReference>
<dbReference type="PANTHER" id="PTHR35147">
    <property type="entry name" value="CHEMORECEPTOR GLUTAMINE DEAMIDASE CHED-RELATED"/>
    <property type="match status" value="1"/>
</dbReference>
<organism evidence="4 5">
    <name type="scientific">Clostridium baratii</name>
    <dbReference type="NCBI Taxonomy" id="1561"/>
    <lineage>
        <taxon>Bacteria</taxon>
        <taxon>Bacillati</taxon>
        <taxon>Bacillota</taxon>
        <taxon>Clostridia</taxon>
        <taxon>Eubacteriales</taxon>
        <taxon>Clostridiaceae</taxon>
        <taxon>Clostridium</taxon>
    </lineage>
</organism>
<dbReference type="InterPro" id="IPR011324">
    <property type="entry name" value="Cytotoxic_necrot_fac-like_cat"/>
</dbReference>
<proteinExistence type="inferred from homology"/>
<evidence type="ECO:0000256" key="1">
    <source>
        <dbReference type="ARBA" id="ARBA00022500"/>
    </source>
</evidence>
<dbReference type="GO" id="GO:0050568">
    <property type="term" value="F:protein-glutamine glutaminase activity"/>
    <property type="evidence" value="ECO:0007669"/>
    <property type="project" value="UniProtKB-UniRule"/>
</dbReference>
<comment type="similarity">
    <text evidence="3">Belongs to the CheD family.</text>
</comment>
<dbReference type="AlphaFoldDB" id="A0A174PLR9"/>
<evidence type="ECO:0000313" key="4">
    <source>
        <dbReference type="EMBL" id="CUP59750.1"/>
    </source>
</evidence>
<dbReference type="CDD" id="cd16352">
    <property type="entry name" value="CheD"/>
    <property type="match status" value="1"/>
</dbReference>
<keyword evidence="1 3" id="KW-0145">Chemotaxis</keyword>
<evidence type="ECO:0000256" key="3">
    <source>
        <dbReference type="HAMAP-Rule" id="MF_01440"/>
    </source>
</evidence>
<comment type="catalytic activity">
    <reaction evidence="3">
        <text>L-glutaminyl-[protein] + H2O = L-glutamyl-[protein] + NH4(+)</text>
        <dbReference type="Rhea" id="RHEA:16441"/>
        <dbReference type="Rhea" id="RHEA-COMP:10207"/>
        <dbReference type="Rhea" id="RHEA-COMP:10208"/>
        <dbReference type="ChEBI" id="CHEBI:15377"/>
        <dbReference type="ChEBI" id="CHEBI:28938"/>
        <dbReference type="ChEBI" id="CHEBI:29973"/>
        <dbReference type="ChEBI" id="CHEBI:30011"/>
        <dbReference type="EC" id="3.5.1.44"/>
    </reaction>
</comment>
<comment type="function">
    <text evidence="3">Probably deamidates glutamine residues to glutamate on methyl-accepting chemotaxis receptors (MCPs), playing an important role in chemotaxis.</text>
</comment>
<dbReference type="Gene3D" id="3.30.1330.200">
    <property type="match status" value="1"/>
</dbReference>
<gene>
    <name evidence="3 4" type="primary">cheD</name>
    <name evidence="4" type="ORF">ERS852568_00106</name>
</gene>
<dbReference type="InterPro" id="IPR038592">
    <property type="entry name" value="CheD-like_sf"/>
</dbReference>
<reference evidence="4 5" key="1">
    <citation type="submission" date="2015-09" db="EMBL/GenBank/DDBJ databases">
        <authorList>
            <consortium name="Pathogen Informatics"/>
        </authorList>
    </citation>
    <scope>NUCLEOTIDE SEQUENCE [LARGE SCALE GENOMIC DNA]</scope>
    <source>
        <strain evidence="4 5">2789STDY5834956</strain>
    </source>
</reference>
<dbReference type="EMBL" id="CZBO01000001">
    <property type="protein sequence ID" value="CUP59750.1"/>
    <property type="molecule type" value="Genomic_DNA"/>
</dbReference>
<dbReference type="EC" id="3.5.1.44" evidence="3"/>
<dbReference type="Proteomes" id="UP000095563">
    <property type="component" value="Unassembled WGS sequence"/>
</dbReference>
<name>A0A174PLR9_9CLOT</name>
<sequence length="162" mass="17839">MILQDKIVGISEIYVGKEGENIITVGLGSCVGIVIYDEKNKIFGLAHIMLSDSTQFKNVQNIGKYVDLAIPELIRQVIENGALRKNLKCKLIGGASMFNFSDTSLISYIGKRNVIKAREVLLKEKIEIISEDVFGTKGRTISINTSTGEIFVKTVGEETKVI</sequence>
<dbReference type="HAMAP" id="MF_01440">
    <property type="entry name" value="CheD"/>
    <property type="match status" value="1"/>
</dbReference>
<dbReference type="SUPFAM" id="SSF64438">
    <property type="entry name" value="CNF1/YfiH-like putative cysteine hydrolases"/>
    <property type="match status" value="1"/>
</dbReference>
<accession>A0A174PLR9</accession>
<protein>
    <recommendedName>
        <fullName evidence="3">Probable chemoreceptor glutamine deamidase CheD</fullName>
        <ecNumber evidence="3">3.5.1.44</ecNumber>
    </recommendedName>
</protein>
<keyword evidence="2 3" id="KW-0378">Hydrolase</keyword>
<evidence type="ECO:0000256" key="2">
    <source>
        <dbReference type="ARBA" id="ARBA00022801"/>
    </source>
</evidence>
<dbReference type="PANTHER" id="PTHR35147:SF1">
    <property type="entry name" value="CHEMORECEPTOR GLUTAMINE DEAMIDASE CHED-RELATED"/>
    <property type="match status" value="1"/>
</dbReference>
<dbReference type="RefSeq" id="WP_055205915.1">
    <property type="nucleotide sequence ID" value="NZ_CZBO01000001.1"/>
</dbReference>
<evidence type="ECO:0000313" key="5">
    <source>
        <dbReference type="Proteomes" id="UP000095563"/>
    </source>
</evidence>
<dbReference type="InterPro" id="IPR005659">
    <property type="entry name" value="Chemorcpt_Glu_NH3ase_CheD"/>
</dbReference>